<dbReference type="SUPFAM" id="SSF50129">
    <property type="entry name" value="GroES-like"/>
    <property type="match status" value="1"/>
</dbReference>
<comment type="caution">
    <text evidence="4">The sequence shown here is derived from an EMBL/GenBank/DDBJ whole genome shotgun (WGS) entry which is preliminary data.</text>
</comment>
<dbReference type="Pfam" id="PF13602">
    <property type="entry name" value="ADH_zinc_N_2"/>
    <property type="match status" value="1"/>
</dbReference>
<dbReference type="SUPFAM" id="SSF51735">
    <property type="entry name" value="NAD(P)-binding Rossmann-fold domains"/>
    <property type="match status" value="1"/>
</dbReference>
<dbReference type="InterPro" id="IPR036291">
    <property type="entry name" value="NAD(P)-bd_dom_sf"/>
</dbReference>
<dbReference type="OrthoDB" id="9787435at2"/>
<dbReference type="PANTHER" id="PTHR48106">
    <property type="entry name" value="QUINONE OXIDOREDUCTASE PIG3-RELATED"/>
    <property type="match status" value="1"/>
</dbReference>
<protein>
    <submittedName>
        <fullName evidence="4">NADPH:quinone reductase-like Zn-dependent oxidoreductase</fullName>
    </submittedName>
</protein>
<dbReference type="GO" id="GO:0070402">
    <property type="term" value="F:NADPH binding"/>
    <property type="evidence" value="ECO:0007669"/>
    <property type="project" value="TreeGrafter"/>
</dbReference>
<reference evidence="4 5" key="1">
    <citation type="submission" date="2018-03" db="EMBL/GenBank/DDBJ databases">
        <title>Genomic Encyclopedia of Type Strains, Phase III (KMG-III): the genomes of soil and plant-associated and newly described type strains.</title>
        <authorList>
            <person name="Whitman W."/>
        </authorList>
    </citation>
    <scope>NUCLEOTIDE SEQUENCE [LARGE SCALE GENOMIC DNA]</scope>
    <source>
        <strain evidence="4 5">CGMCC 1.12700</strain>
    </source>
</reference>
<dbReference type="AlphaFoldDB" id="A0A2P8CVD0"/>
<gene>
    <name evidence="4" type="ORF">B0I18_114111</name>
</gene>
<keyword evidence="2" id="KW-0560">Oxidoreductase</keyword>
<dbReference type="RefSeq" id="WP_106525258.1">
    <property type="nucleotide sequence ID" value="NZ_PYGD01000014.1"/>
</dbReference>
<dbReference type="Pfam" id="PF08240">
    <property type="entry name" value="ADH_N"/>
    <property type="match status" value="1"/>
</dbReference>
<evidence type="ECO:0000256" key="2">
    <source>
        <dbReference type="ARBA" id="ARBA00023002"/>
    </source>
</evidence>
<dbReference type="InterPro" id="IPR011032">
    <property type="entry name" value="GroES-like_sf"/>
</dbReference>
<evidence type="ECO:0000259" key="3">
    <source>
        <dbReference type="SMART" id="SM00829"/>
    </source>
</evidence>
<dbReference type="Gene3D" id="3.40.50.720">
    <property type="entry name" value="NAD(P)-binding Rossmann-like Domain"/>
    <property type="match status" value="1"/>
</dbReference>
<sequence length="315" mass="32383">MKAIQATSFGGPDVLSLVLPDTPLPGPGTVLIQVAAAGAGTVDVLIRKGLYPGGINPGFIPGMEVAGTVIATGDQVAEDWIGKRVYAMTMLGGYATHIVVPQEALVPLPGNLSFEVAVGLGINALVAQYSLQRAALAPGDALLVRGAGGGIGSMLVQLALAGGYRVTATGTTPAKRAALERIGVGSFFSVTTPEAAGQAFKAIIDPVAGPDLDRYVAQLADNGTYVLNGAAAGFPPDNFGLSWLSRFQRSLTLACFSLDAIPPQEARASLQQLFRQAEQGQLQAFIGATFALEDAAEAHRVLESGSVFGKIVLQV</sequence>
<name>A0A2P8CVD0_9BACT</name>
<organism evidence="4 5">
    <name type="scientific">Taibaiella chishuiensis</name>
    <dbReference type="NCBI Taxonomy" id="1434707"/>
    <lineage>
        <taxon>Bacteria</taxon>
        <taxon>Pseudomonadati</taxon>
        <taxon>Bacteroidota</taxon>
        <taxon>Chitinophagia</taxon>
        <taxon>Chitinophagales</taxon>
        <taxon>Chitinophagaceae</taxon>
        <taxon>Taibaiella</taxon>
    </lineage>
</organism>
<dbReference type="EMBL" id="PYGD01000014">
    <property type="protein sequence ID" value="PSK88899.1"/>
    <property type="molecule type" value="Genomic_DNA"/>
</dbReference>
<feature type="domain" description="Enoyl reductase (ER)" evidence="3">
    <location>
        <begin position="10"/>
        <end position="313"/>
    </location>
</feature>
<accession>A0A2P8CVD0</accession>
<dbReference type="Gene3D" id="3.90.180.10">
    <property type="entry name" value="Medium-chain alcohol dehydrogenases, catalytic domain"/>
    <property type="match status" value="1"/>
</dbReference>
<dbReference type="PANTHER" id="PTHR48106:SF18">
    <property type="entry name" value="QUINONE OXIDOREDUCTASE PIG3"/>
    <property type="match status" value="1"/>
</dbReference>
<keyword evidence="5" id="KW-1185">Reference proteome</keyword>
<evidence type="ECO:0000313" key="5">
    <source>
        <dbReference type="Proteomes" id="UP000240572"/>
    </source>
</evidence>
<dbReference type="Proteomes" id="UP000240572">
    <property type="component" value="Unassembled WGS sequence"/>
</dbReference>
<dbReference type="InterPro" id="IPR020843">
    <property type="entry name" value="ER"/>
</dbReference>
<dbReference type="InterPro" id="IPR013154">
    <property type="entry name" value="ADH-like_N"/>
</dbReference>
<proteinExistence type="predicted"/>
<keyword evidence="1" id="KW-0521">NADP</keyword>
<evidence type="ECO:0000256" key="1">
    <source>
        <dbReference type="ARBA" id="ARBA00022857"/>
    </source>
</evidence>
<dbReference type="GO" id="GO:0016651">
    <property type="term" value="F:oxidoreductase activity, acting on NAD(P)H"/>
    <property type="evidence" value="ECO:0007669"/>
    <property type="project" value="TreeGrafter"/>
</dbReference>
<evidence type="ECO:0000313" key="4">
    <source>
        <dbReference type="EMBL" id="PSK88899.1"/>
    </source>
</evidence>
<dbReference type="SMART" id="SM00829">
    <property type="entry name" value="PKS_ER"/>
    <property type="match status" value="1"/>
</dbReference>